<keyword evidence="1" id="KW-0472">Membrane</keyword>
<dbReference type="EMBL" id="CP101127">
    <property type="protein sequence ID" value="UTO26223.1"/>
    <property type="molecule type" value="Genomic_DNA"/>
</dbReference>
<feature type="transmembrane region" description="Helical" evidence="1">
    <location>
        <begin position="33"/>
        <end position="57"/>
    </location>
</feature>
<dbReference type="AlphaFoldDB" id="A0A9Q9BTJ1"/>
<evidence type="ECO:0000313" key="3">
    <source>
        <dbReference type="Proteomes" id="UP001059349"/>
    </source>
</evidence>
<keyword evidence="1" id="KW-0812">Transmembrane</keyword>
<evidence type="ECO:0000256" key="1">
    <source>
        <dbReference type="SAM" id="Phobius"/>
    </source>
</evidence>
<sequence>MYSNLSTFDNFSILLELNRNKELRKKTKPQGLFFLNIVNVFIFFGILLFNIIYYYTITKKASSDDFSKNSKVFLLIKLQFYLYFTYLRHF</sequence>
<dbReference type="GeneID" id="75105138"/>
<proteinExistence type="predicted"/>
<name>A0A9Q9BTJ1_9BACT</name>
<organism evidence="2 3">
    <name type="scientific">Metamycoplasma hyosynoviae</name>
    <dbReference type="NCBI Taxonomy" id="29559"/>
    <lineage>
        <taxon>Bacteria</taxon>
        <taxon>Bacillati</taxon>
        <taxon>Mycoplasmatota</taxon>
        <taxon>Mycoplasmoidales</taxon>
        <taxon>Metamycoplasmataceae</taxon>
        <taxon>Metamycoplasma</taxon>
    </lineage>
</organism>
<dbReference type="RefSeq" id="WP_254735495.1">
    <property type="nucleotide sequence ID" value="NZ_CP101127.1"/>
</dbReference>
<gene>
    <name evidence="2" type="ORF">NMG93_01455</name>
</gene>
<keyword evidence="1" id="KW-1133">Transmembrane helix</keyword>
<reference evidence="2" key="1">
    <citation type="submission" date="2022-07" db="EMBL/GenBank/DDBJ databases">
        <title>Complete genome of Mycoplasma hyosynoviae B1.</title>
        <authorList>
            <person name="Spergser J."/>
        </authorList>
    </citation>
    <scope>NUCLEOTIDE SEQUENCE</scope>
    <source>
        <strain evidence="2">B1</strain>
    </source>
</reference>
<protein>
    <submittedName>
        <fullName evidence="2">Uncharacterized protein</fullName>
    </submittedName>
</protein>
<accession>A0A9Q9BTJ1</accession>
<evidence type="ECO:0000313" key="2">
    <source>
        <dbReference type="EMBL" id="UTO26223.1"/>
    </source>
</evidence>
<dbReference type="Proteomes" id="UP001059349">
    <property type="component" value="Chromosome"/>
</dbReference>